<name>A0A182IME1_ANOAO</name>
<feature type="compositionally biased region" description="Gly residues" evidence="1">
    <location>
        <begin position="18"/>
        <end position="33"/>
    </location>
</feature>
<sequence>MIERDGTEVRVNEQLGGQRKGNGSRGEGNGGGSIARSVHAGRERNLMRHEVLLVATGQHESPRSGRVHGGVLASVGPLLHRDRGRTGPLHRLRNALLDDGGIETAGSGSVEGGVGRTGGVGQAKVGQGVGIAGAGRGRDGVGRAGLVAGQGERAADVAERHEQRVLLGSHHVGHVEGVAIVAHLLECLAHLVVLVRPADVTVLDEQQEPIGVLLLLQHLERVVHHAHESRRFASGTDVSTERQVVKVKQPEQIVDLRCVQAAKFTLKEERTR</sequence>
<reference evidence="2" key="1">
    <citation type="submission" date="2022-08" db="UniProtKB">
        <authorList>
            <consortium name="EnsemblMetazoa"/>
        </authorList>
    </citation>
    <scope>IDENTIFICATION</scope>
    <source>
        <strain evidence="2">EBRO</strain>
    </source>
</reference>
<proteinExistence type="predicted"/>
<dbReference type="EnsemblMetazoa" id="AATE001879-RA">
    <property type="protein sequence ID" value="AATE001879-PA.1"/>
    <property type="gene ID" value="AATE001879"/>
</dbReference>
<evidence type="ECO:0000256" key="1">
    <source>
        <dbReference type="SAM" id="MobiDB-lite"/>
    </source>
</evidence>
<organism evidence="2">
    <name type="scientific">Anopheles atroparvus</name>
    <name type="common">European mosquito</name>
    <dbReference type="NCBI Taxonomy" id="41427"/>
    <lineage>
        <taxon>Eukaryota</taxon>
        <taxon>Metazoa</taxon>
        <taxon>Ecdysozoa</taxon>
        <taxon>Arthropoda</taxon>
        <taxon>Hexapoda</taxon>
        <taxon>Insecta</taxon>
        <taxon>Pterygota</taxon>
        <taxon>Neoptera</taxon>
        <taxon>Endopterygota</taxon>
        <taxon>Diptera</taxon>
        <taxon>Nematocera</taxon>
        <taxon>Culicoidea</taxon>
        <taxon>Culicidae</taxon>
        <taxon>Anophelinae</taxon>
        <taxon>Anopheles</taxon>
    </lineage>
</organism>
<evidence type="ECO:0000313" key="2">
    <source>
        <dbReference type="EnsemblMetazoa" id="AATE001879-PA.1"/>
    </source>
</evidence>
<feature type="region of interest" description="Disordered" evidence="1">
    <location>
        <begin position="1"/>
        <end position="36"/>
    </location>
</feature>
<dbReference type="AlphaFoldDB" id="A0A182IME1"/>
<dbReference type="VEuPathDB" id="VectorBase:AATE001879"/>
<protein>
    <submittedName>
        <fullName evidence="2">Uncharacterized protein</fullName>
    </submittedName>
</protein>
<accession>A0A182IME1</accession>
<feature type="compositionally biased region" description="Basic and acidic residues" evidence="1">
    <location>
        <begin position="1"/>
        <end position="11"/>
    </location>
</feature>